<accession>A0ABU1WLS2</accession>
<proteinExistence type="predicted"/>
<evidence type="ECO:0008006" key="5">
    <source>
        <dbReference type="Google" id="ProtNLM"/>
    </source>
</evidence>
<dbReference type="Proteomes" id="UP001265700">
    <property type="component" value="Unassembled WGS sequence"/>
</dbReference>
<feature type="chain" id="PRO_5046628713" description="Pilus formation protein N-terminal domain-containing protein" evidence="2">
    <location>
        <begin position="33"/>
        <end position="143"/>
    </location>
</feature>
<organism evidence="3 4">
    <name type="scientific">Hydrogenophaga palleronii</name>
    <dbReference type="NCBI Taxonomy" id="65655"/>
    <lineage>
        <taxon>Bacteria</taxon>
        <taxon>Pseudomonadati</taxon>
        <taxon>Pseudomonadota</taxon>
        <taxon>Betaproteobacteria</taxon>
        <taxon>Burkholderiales</taxon>
        <taxon>Comamonadaceae</taxon>
        <taxon>Hydrogenophaga</taxon>
    </lineage>
</organism>
<sequence>MNRCLAALSVTSFRAHALAATLALIASPWAVAQTQPVRNFPDSALRAKMVVVQPPEITLNGEPARLSPGSRIRNQNNTLVLSGALVGQEVLVNYVRDGQGLIHEVWVLNPAEAAEKRAGAAAERNFRFSSESAPNPNAPARSN</sequence>
<feature type="signal peptide" evidence="2">
    <location>
        <begin position="1"/>
        <end position="32"/>
    </location>
</feature>
<keyword evidence="4" id="KW-1185">Reference proteome</keyword>
<dbReference type="RefSeq" id="WP_310315571.1">
    <property type="nucleotide sequence ID" value="NZ_JAVDWU010000004.1"/>
</dbReference>
<feature type="region of interest" description="Disordered" evidence="1">
    <location>
        <begin position="119"/>
        <end position="143"/>
    </location>
</feature>
<protein>
    <recommendedName>
        <fullName evidence="5">Pilus formation protein N-terminal domain-containing protein</fullName>
    </recommendedName>
</protein>
<evidence type="ECO:0000313" key="4">
    <source>
        <dbReference type="Proteomes" id="UP001265700"/>
    </source>
</evidence>
<gene>
    <name evidence="3" type="ORF">J2W49_002203</name>
</gene>
<evidence type="ECO:0000313" key="3">
    <source>
        <dbReference type="EMBL" id="MDR7150245.1"/>
    </source>
</evidence>
<keyword evidence="2" id="KW-0732">Signal</keyword>
<dbReference type="EMBL" id="JAVDWU010000004">
    <property type="protein sequence ID" value="MDR7150245.1"/>
    <property type="molecule type" value="Genomic_DNA"/>
</dbReference>
<reference evidence="3 4" key="1">
    <citation type="submission" date="2023-07" db="EMBL/GenBank/DDBJ databases">
        <title>Sorghum-associated microbial communities from plants grown in Nebraska, USA.</title>
        <authorList>
            <person name="Schachtman D."/>
        </authorList>
    </citation>
    <scope>NUCLEOTIDE SEQUENCE [LARGE SCALE GENOMIC DNA]</scope>
    <source>
        <strain evidence="3 4">4249</strain>
    </source>
</reference>
<comment type="caution">
    <text evidence="3">The sequence shown here is derived from an EMBL/GenBank/DDBJ whole genome shotgun (WGS) entry which is preliminary data.</text>
</comment>
<evidence type="ECO:0000256" key="1">
    <source>
        <dbReference type="SAM" id="MobiDB-lite"/>
    </source>
</evidence>
<evidence type="ECO:0000256" key="2">
    <source>
        <dbReference type="SAM" id="SignalP"/>
    </source>
</evidence>
<name>A0ABU1WLS2_9BURK</name>
<feature type="compositionally biased region" description="Polar residues" evidence="1">
    <location>
        <begin position="127"/>
        <end position="143"/>
    </location>
</feature>